<organism evidence="1 2">
    <name type="scientific">Paracoccus mangrovi</name>
    <dbReference type="NCBI Taxonomy" id="1715645"/>
    <lineage>
        <taxon>Bacteria</taxon>
        <taxon>Pseudomonadati</taxon>
        <taxon>Pseudomonadota</taxon>
        <taxon>Alphaproteobacteria</taxon>
        <taxon>Rhodobacterales</taxon>
        <taxon>Paracoccaceae</taxon>
        <taxon>Paracoccus</taxon>
    </lineage>
</organism>
<comment type="caution">
    <text evidence="1">The sequence shown here is derived from an EMBL/GenBank/DDBJ whole genome shotgun (WGS) entry which is preliminary data.</text>
</comment>
<accession>A0ABV7R7K7</accession>
<proteinExistence type="predicted"/>
<keyword evidence="2" id="KW-1185">Reference proteome</keyword>
<dbReference type="RefSeq" id="WP_377746547.1">
    <property type="nucleotide sequence ID" value="NZ_JBHRXJ010000023.1"/>
</dbReference>
<reference evidence="2" key="1">
    <citation type="journal article" date="2019" name="Int. J. Syst. Evol. Microbiol.">
        <title>The Global Catalogue of Microorganisms (GCM) 10K type strain sequencing project: providing services to taxonomists for standard genome sequencing and annotation.</title>
        <authorList>
            <consortium name="The Broad Institute Genomics Platform"/>
            <consortium name="The Broad Institute Genome Sequencing Center for Infectious Disease"/>
            <person name="Wu L."/>
            <person name="Ma J."/>
        </authorList>
    </citation>
    <scope>NUCLEOTIDE SEQUENCE [LARGE SCALE GENOMIC DNA]</scope>
    <source>
        <strain evidence="2">KCTC 42899</strain>
    </source>
</reference>
<dbReference type="Proteomes" id="UP001595721">
    <property type="component" value="Unassembled WGS sequence"/>
</dbReference>
<dbReference type="EMBL" id="JBHRXJ010000023">
    <property type="protein sequence ID" value="MFC3530351.1"/>
    <property type="molecule type" value="Genomic_DNA"/>
</dbReference>
<evidence type="ECO:0000313" key="2">
    <source>
        <dbReference type="Proteomes" id="UP001595721"/>
    </source>
</evidence>
<protein>
    <submittedName>
        <fullName evidence="1">Uncharacterized protein</fullName>
    </submittedName>
</protein>
<evidence type="ECO:0000313" key="1">
    <source>
        <dbReference type="EMBL" id="MFC3530351.1"/>
    </source>
</evidence>
<gene>
    <name evidence="1" type="ORF">ACFOMH_19450</name>
</gene>
<name>A0ABV7R7K7_9RHOB</name>
<sequence length="90" mass="9303">MIMTSGHLGNYTTLTDATVAHVCPVKPADHIPASRNTSQSRADNPAASFCMALIVGGLRVLSLLSVETGEMAARSGGLGRSCSGDRAMIK</sequence>